<name>A0A1G6HQF0_9BACI</name>
<keyword evidence="1" id="KW-0175">Coiled coil</keyword>
<dbReference type="Proteomes" id="UP000242662">
    <property type="component" value="Unassembled WGS sequence"/>
</dbReference>
<sequence length="196" mass="22757">MPESKETQPEEVEVKAEEAVEVDETTQKLIEAESDRKFNELLEKKKSEWEAAKQKEVDEKVAAAKRDAEQYAKMTEKERAESELQKRLKALEERERKLNERDLKIEIEKELKEAELPPAFSKALIKLEDNEAIKQTIAEIKTEFAAAVQKQVQKALRQETPEDNYSKTDDSINNYAKERNEKEAKKLDVPNPWAIN</sequence>
<evidence type="ECO:0000313" key="4">
    <source>
        <dbReference type="Proteomes" id="UP000242662"/>
    </source>
</evidence>
<dbReference type="EMBL" id="FMYM01000004">
    <property type="protein sequence ID" value="SDB96527.1"/>
    <property type="molecule type" value="Genomic_DNA"/>
</dbReference>
<organism evidence="3 4">
    <name type="scientific">Shouchella lonarensis</name>
    <dbReference type="NCBI Taxonomy" id="1464122"/>
    <lineage>
        <taxon>Bacteria</taxon>
        <taxon>Bacillati</taxon>
        <taxon>Bacillota</taxon>
        <taxon>Bacilli</taxon>
        <taxon>Bacillales</taxon>
        <taxon>Bacillaceae</taxon>
        <taxon>Shouchella</taxon>
    </lineage>
</organism>
<keyword evidence="4" id="KW-1185">Reference proteome</keyword>
<dbReference type="STRING" id="1464122.SAMN05421737_104128"/>
<evidence type="ECO:0008006" key="5">
    <source>
        <dbReference type="Google" id="ProtNLM"/>
    </source>
</evidence>
<dbReference type="Pfam" id="PF14265">
    <property type="entry name" value="DUF4355"/>
    <property type="match status" value="1"/>
</dbReference>
<feature type="region of interest" description="Disordered" evidence="2">
    <location>
        <begin position="156"/>
        <end position="196"/>
    </location>
</feature>
<proteinExistence type="predicted"/>
<feature type="compositionally biased region" description="Basic and acidic residues" evidence="2">
    <location>
        <begin position="156"/>
        <end position="188"/>
    </location>
</feature>
<gene>
    <name evidence="3" type="ORF">SAMN05421737_104128</name>
</gene>
<dbReference type="AlphaFoldDB" id="A0A1G6HQF0"/>
<dbReference type="InterPro" id="IPR025580">
    <property type="entry name" value="Gp46"/>
</dbReference>
<evidence type="ECO:0000313" key="3">
    <source>
        <dbReference type="EMBL" id="SDB96527.1"/>
    </source>
</evidence>
<feature type="coiled-coil region" evidence="1">
    <location>
        <begin position="39"/>
        <end position="108"/>
    </location>
</feature>
<feature type="region of interest" description="Disordered" evidence="2">
    <location>
        <begin position="1"/>
        <end position="20"/>
    </location>
</feature>
<reference evidence="4" key="1">
    <citation type="submission" date="2016-09" db="EMBL/GenBank/DDBJ databases">
        <authorList>
            <person name="Varghese N."/>
            <person name="Submissions S."/>
        </authorList>
    </citation>
    <scope>NUCLEOTIDE SEQUENCE [LARGE SCALE GENOMIC DNA]</scope>
    <source>
        <strain evidence="4">25nlg</strain>
    </source>
</reference>
<evidence type="ECO:0000256" key="1">
    <source>
        <dbReference type="SAM" id="Coils"/>
    </source>
</evidence>
<accession>A0A1G6HQF0</accession>
<protein>
    <recommendedName>
        <fullName evidence="5">DUF4355 domain-containing protein</fullName>
    </recommendedName>
</protein>
<evidence type="ECO:0000256" key="2">
    <source>
        <dbReference type="SAM" id="MobiDB-lite"/>
    </source>
</evidence>
<feature type="compositionally biased region" description="Basic and acidic residues" evidence="2">
    <location>
        <begin position="1"/>
        <end position="18"/>
    </location>
</feature>
<dbReference type="RefSeq" id="WP_176763818.1">
    <property type="nucleotide sequence ID" value="NZ_FMYM01000004.1"/>
</dbReference>